<dbReference type="EMBL" id="LOEE01000016">
    <property type="protein sequence ID" value="KXG77383.1"/>
    <property type="molecule type" value="Genomic_DNA"/>
</dbReference>
<dbReference type="InterPro" id="IPR031832">
    <property type="entry name" value="DUF4747"/>
</dbReference>
<keyword evidence="2" id="KW-1185">Reference proteome</keyword>
<proteinExistence type="predicted"/>
<comment type="caution">
    <text evidence="1">The sequence shown here is derived from an EMBL/GenBank/DDBJ whole genome shotgun (WGS) entry which is preliminary data.</text>
</comment>
<accession>A0A140LA08</accession>
<evidence type="ECO:0000313" key="1">
    <source>
        <dbReference type="EMBL" id="KXG77383.1"/>
    </source>
</evidence>
<gene>
    <name evidence="1" type="ORF">AN619_05090</name>
</gene>
<dbReference type="OrthoDB" id="2966807at2"/>
<dbReference type="Pfam" id="PF15931">
    <property type="entry name" value="DUF4747"/>
    <property type="match status" value="1"/>
</dbReference>
<reference evidence="1 2" key="1">
    <citation type="submission" date="2015-12" db="EMBL/GenBank/DDBJ databases">
        <title>Draft genome sequence of the thermoanaerobe Thermotalea metallivorans, an isolate from the runoff channel of the Great Artesian Basin, Australia.</title>
        <authorList>
            <person name="Patel B.K."/>
        </authorList>
    </citation>
    <scope>NUCLEOTIDE SEQUENCE [LARGE SCALE GENOMIC DNA]</scope>
    <source>
        <strain evidence="1 2">B2-1</strain>
    </source>
</reference>
<dbReference type="AlphaFoldDB" id="A0A140LA08"/>
<dbReference type="STRING" id="520762.AN619_05090"/>
<name>A0A140LA08_9FIRM</name>
<protein>
    <submittedName>
        <fullName evidence="1">Uncharacterized protein</fullName>
    </submittedName>
</protein>
<organism evidence="1 2">
    <name type="scientific">Thermotalea metallivorans</name>
    <dbReference type="NCBI Taxonomy" id="520762"/>
    <lineage>
        <taxon>Bacteria</taxon>
        <taxon>Bacillati</taxon>
        <taxon>Bacillota</taxon>
        <taxon>Clostridia</taxon>
        <taxon>Peptostreptococcales</taxon>
        <taxon>Thermotaleaceae</taxon>
        <taxon>Thermotalea</taxon>
    </lineage>
</organism>
<dbReference type="RefSeq" id="WP_068554785.1">
    <property type="nucleotide sequence ID" value="NZ_LOEE01000016.1"/>
</dbReference>
<sequence length="288" mass="33723">MAFKKGTFYACKVNVHEMIYNYDITIAKKKIAEAIMNYRGHTIHEGNSEWTFAEVKKLTAFNRRFIVGILARGKDEKMKKLEDQKLEPVIFEKKASESRFVYCPDTEILVFQEIMNKISANQFIEYFNRLINRIDEKIGRLEIIVLKKSKELKQEILELEKILAVEFNLIVPNYSDSDEINKIRKLINDAQMKKFNSRAENFNEGLKLKNRNSDNISENTIIGDQINATIQGYGEGKITGYTRVEGMKEIHTQNRLLIEHVFYDDEIDLQDKMIRILLKAQESRNIKI</sequence>
<dbReference type="Proteomes" id="UP000070456">
    <property type="component" value="Unassembled WGS sequence"/>
</dbReference>
<evidence type="ECO:0000313" key="2">
    <source>
        <dbReference type="Proteomes" id="UP000070456"/>
    </source>
</evidence>